<dbReference type="InterPro" id="IPR036388">
    <property type="entry name" value="WH-like_DNA-bd_sf"/>
</dbReference>
<evidence type="ECO:0000256" key="5">
    <source>
        <dbReference type="ARBA" id="ARBA00023204"/>
    </source>
</evidence>
<dbReference type="RefSeq" id="WP_013251794.1">
    <property type="nucleotide sequence ID" value="NC_014363.1"/>
</dbReference>
<dbReference type="PANTHER" id="PTHR42942:SF1">
    <property type="entry name" value="ALKYLTRANSFERASE-LIKE PROTEIN 1"/>
    <property type="match status" value="1"/>
</dbReference>
<evidence type="ECO:0000256" key="2">
    <source>
        <dbReference type="ARBA" id="ARBA00022603"/>
    </source>
</evidence>
<dbReference type="InterPro" id="IPR001497">
    <property type="entry name" value="MethylDNA_cys_MeTrfase_AS"/>
</dbReference>
<dbReference type="InterPro" id="IPR036217">
    <property type="entry name" value="MethylDNA_cys_MeTrfase_DNAb"/>
</dbReference>
<dbReference type="KEGG" id="ols:Olsu_0931"/>
<dbReference type="GO" id="GO:0032259">
    <property type="term" value="P:methylation"/>
    <property type="evidence" value="ECO:0007669"/>
    <property type="project" value="UniProtKB-KW"/>
</dbReference>
<feature type="domain" description="Methylated-DNA-[protein]-cysteine S-methyltransferase DNA binding" evidence="7">
    <location>
        <begin position="5"/>
        <end position="87"/>
    </location>
</feature>
<dbReference type="PROSITE" id="PS00374">
    <property type="entry name" value="MGMT"/>
    <property type="match status" value="1"/>
</dbReference>
<comment type="catalytic activity">
    <reaction evidence="6">
        <text>a 6-O-methyl-2'-deoxyguanosine in DNA + L-cysteinyl-[protein] = S-methyl-L-cysteinyl-[protein] + a 2'-deoxyguanosine in DNA</text>
        <dbReference type="Rhea" id="RHEA:24000"/>
        <dbReference type="Rhea" id="RHEA-COMP:10131"/>
        <dbReference type="Rhea" id="RHEA-COMP:10132"/>
        <dbReference type="Rhea" id="RHEA-COMP:11367"/>
        <dbReference type="Rhea" id="RHEA-COMP:11368"/>
        <dbReference type="ChEBI" id="CHEBI:29950"/>
        <dbReference type="ChEBI" id="CHEBI:82612"/>
        <dbReference type="ChEBI" id="CHEBI:85445"/>
        <dbReference type="ChEBI" id="CHEBI:85448"/>
        <dbReference type="EC" id="2.1.1.63"/>
    </reaction>
</comment>
<dbReference type="HOGENOM" id="CLU_000445_52_5_11"/>
<keyword evidence="9" id="KW-1185">Reference proteome</keyword>
<evidence type="ECO:0000256" key="6">
    <source>
        <dbReference type="ARBA" id="ARBA00049348"/>
    </source>
</evidence>
<gene>
    <name evidence="8" type="ordered locus">Olsu_0931</name>
</gene>
<dbReference type="GeneID" id="78512351"/>
<dbReference type="InterPro" id="IPR014048">
    <property type="entry name" value="MethylDNA_cys_MeTrfase_DNA-bd"/>
</dbReference>
<dbReference type="CDD" id="cd06445">
    <property type="entry name" value="ATase"/>
    <property type="match status" value="1"/>
</dbReference>
<dbReference type="NCBIfam" id="TIGR00589">
    <property type="entry name" value="ogt"/>
    <property type="match status" value="1"/>
</dbReference>
<keyword evidence="5" id="KW-0234">DNA repair</keyword>
<dbReference type="EMBL" id="CP002106">
    <property type="protein sequence ID" value="ADK68042.1"/>
    <property type="molecule type" value="Genomic_DNA"/>
</dbReference>
<dbReference type="AlphaFoldDB" id="E1R078"/>
<keyword evidence="3 8" id="KW-0808">Transferase</keyword>
<dbReference type="Proteomes" id="UP000000333">
    <property type="component" value="Chromosome"/>
</dbReference>
<dbReference type="GO" id="GO:0006281">
    <property type="term" value="P:DNA repair"/>
    <property type="evidence" value="ECO:0007669"/>
    <property type="project" value="UniProtKB-KW"/>
</dbReference>
<dbReference type="InterPro" id="IPR052520">
    <property type="entry name" value="ATL_DNA_repair"/>
</dbReference>
<dbReference type="Pfam" id="PF01035">
    <property type="entry name" value="DNA_binding_1"/>
    <property type="match status" value="1"/>
</dbReference>
<name>E1R078_OLSUV</name>
<evidence type="ECO:0000256" key="4">
    <source>
        <dbReference type="ARBA" id="ARBA00022763"/>
    </source>
</evidence>
<accession>E1R078</accession>
<dbReference type="GO" id="GO:0003908">
    <property type="term" value="F:methylated-DNA-[protein]-cysteine S-methyltransferase activity"/>
    <property type="evidence" value="ECO:0007669"/>
    <property type="project" value="UniProtKB-EC"/>
</dbReference>
<protein>
    <submittedName>
        <fullName evidence="8">Methylated-DNA/protein-cysteinemethyltransferase</fullName>
    </submittedName>
</protein>
<reference evidence="8 9" key="1">
    <citation type="journal article" date="2010" name="Stand. Genomic Sci.">
        <title>Complete genome sequence of Olsenella uli type strain (VPI D76D-27C).</title>
        <authorList>
            <person name="Goker M."/>
            <person name="Held B."/>
            <person name="Lucas S."/>
            <person name="Nolan M."/>
            <person name="Yasawong M."/>
            <person name="Glavina Del Rio T."/>
            <person name="Tice H."/>
            <person name="Cheng J.F."/>
            <person name="Bruce D."/>
            <person name="Detter J.C."/>
            <person name="Tapia R."/>
            <person name="Han C."/>
            <person name="Goodwin L."/>
            <person name="Pitluck S."/>
            <person name="Liolios K."/>
            <person name="Ivanova N."/>
            <person name="Mavromatis K."/>
            <person name="Mikhailova N."/>
            <person name="Pati A."/>
            <person name="Chen A."/>
            <person name="Palaniappan K."/>
            <person name="Land M."/>
            <person name="Hauser L."/>
            <person name="Chang Y.J."/>
            <person name="Jeffries C.D."/>
            <person name="Rohde M."/>
            <person name="Sikorski J."/>
            <person name="Pukall R."/>
            <person name="Woyke T."/>
            <person name="Bristow J."/>
            <person name="Eisen J.A."/>
            <person name="Markowitz V."/>
            <person name="Hugenholtz P."/>
            <person name="Kyrpides N.C."/>
            <person name="Klenk H.P."/>
            <person name="Lapidus A."/>
        </authorList>
    </citation>
    <scope>NUCLEOTIDE SEQUENCE [LARGE SCALE GENOMIC DNA]</scope>
    <source>
        <strain evidence="9">ATCC 49627 / DSM 7084 / CIP 109912 / JCM 12494 / NCIMB 702895 / VPI D76D-27C</strain>
    </source>
</reference>
<dbReference type="PANTHER" id="PTHR42942">
    <property type="entry name" value="6-O-METHYLGUANINE DNA METHYLTRANSFERASE"/>
    <property type="match status" value="1"/>
</dbReference>
<evidence type="ECO:0000313" key="9">
    <source>
        <dbReference type="Proteomes" id="UP000000333"/>
    </source>
</evidence>
<dbReference type="Gene3D" id="1.10.10.10">
    <property type="entry name" value="Winged helix-like DNA-binding domain superfamily/Winged helix DNA-binding domain"/>
    <property type="match status" value="1"/>
</dbReference>
<dbReference type="eggNOG" id="COG3695">
    <property type="taxonomic scope" value="Bacteria"/>
</dbReference>
<dbReference type="SUPFAM" id="SSF46767">
    <property type="entry name" value="Methylated DNA-protein cysteine methyltransferase, C-terminal domain"/>
    <property type="match status" value="1"/>
</dbReference>
<evidence type="ECO:0000259" key="7">
    <source>
        <dbReference type="Pfam" id="PF01035"/>
    </source>
</evidence>
<organism evidence="8 9">
    <name type="scientific">Olsenella uli (strain ATCC 49627 / DSM 7084 / CCUG 31166 / CIP 109912 / JCM 12494 / LMG 11480 / NCIMB 702895 / VPI D76D-27C)</name>
    <name type="common">Lactobacillus uli</name>
    <dbReference type="NCBI Taxonomy" id="633147"/>
    <lineage>
        <taxon>Bacteria</taxon>
        <taxon>Bacillati</taxon>
        <taxon>Actinomycetota</taxon>
        <taxon>Coriobacteriia</taxon>
        <taxon>Coriobacteriales</taxon>
        <taxon>Atopobiaceae</taxon>
        <taxon>Olsenella</taxon>
    </lineage>
</organism>
<evidence type="ECO:0000256" key="3">
    <source>
        <dbReference type="ARBA" id="ARBA00022679"/>
    </source>
</evidence>
<comment type="catalytic activity">
    <reaction evidence="1">
        <text>a 4-O-methyl-thymidine in DNA + L-cysteinyl-[protein] = a thymidine in DNA + S-methyl-L-cysteinyl-[protein]</text>
        <dbReference type="Rhea" id="RHEA:53428"/>
        <dbReference type="Rhea" id="RHEA-COMP:10131"/>
        <dbReference type="Rhea" id="RHEA-COMP:10132"/>
        <dbReference type="Rhea" id="RHEA-COMP:13555"/>
        <dbReference type="Rhea" id="RHEA-COMP:13556"/>
        <dbReference type="ChEBI" id="CHEBI:29950"/>
        <dbReference type="ChEBI" id="CHEBI:82612"/>
        <dbReference type="ChEBI" id="CHEBI:137386"/>
        <dbReference type="ChEBI" id="CHEBI:137387"/>
        <dbReference type="EC" id="2.1.1.63"/>
    </reaction>
</comment>
<evidence type="ECO:0000313" key="8">
    <source>
        <dbReference type="EMBL" id="ADK68042.1"/>
    </source>
</evidence>
<proteinExistence type="predicted"/>
<sequence>MAERFFARVYDVVRQIPEGRVATYGQVASMVGEPRKARFVGFAMHSSPGAKGGVPCHRVVFKDGSLCAGYVFGGPDAQRALLEEEGVTFLADGRVDMGLCQWEA</sequence>
<dbReference type="OrthoDB" id="9811249at2"/>
<keyword evidence="2 8" id="KW-0489">Methyltransferase</keyword>
<evidence type="ECO:0000256" key="1">
    <source>
        <dbReference type="ARBA" id="ARBA00001286"/>
    </source>
</evidence>
<dbReference type="PATRIC" id="fig|633147.7.peg.616"/>
<keyword evidence="4" id="KW-0227">DNA damage</keyword>